<dbReference type="EMBL" id="WNKS01000009">
    <property type="protein sequence ID" value="MTV31684.1"/>
    <property type="molecule type" value="Genomic_DNA"/>
</dbReference>
<dbReference type="OrthoDB" id="8364390at2"/>
<dbReference type="InterPro" id="IPR038287">
    <property type="entry name" value="Cse2_sf"/>
</dbReference>
<dbReference type="Proteomes" id="UP000439113">
    <property type="component" value="Unassembled WGS sequence"/>
</dbReference>
<comment type="caution">
    <text evidence="1">The sequence shown here is derived from an EMBL/GenBank/DDBJ whole genome shotgun (WGS) entry which is preliminary data.</text>
</comment>
<organism evidence="1 2">
    <name type="scientific">Rhodoblastus acidophilus</name>
    <name type="common">Rhodopseudomonas acidophila</name>
    <dbReference type="NCBI Taxonomy" id="1074"/>
    <lineage>
        <taxon>Bacteria</taxon>
        <taxon>Pseudomonadati</taxon>
        <taxon>Pseudomonadota</taxon>
        <taxon>Alphaproteobacteria</taxon>
        <taxon>Hyphomicrobiales</taxon>
        <taxon>Rhodoblastaceae</taxon>
        <taxon>Rhodoblastus</taxon>
    </lineage>
</organism>
<name>A0A6N8DS71_RHOAC</name>
<proteinExistence type="predicted"/>
<accession>A0A6N8DS71</accession>
<evidence type="ECO:0000313" key="1">
    <source>
        <dbReference type="EMBL" id="MTV31684.1"/>
    </source>
</evidence>
<evidence type="ECO:0000313" key="2">
    <source>
        <dbReference type="Proteomes" id="UP000439113"/>
    </source>
</evidence>
<reference evidence="1 2" key="1">
    <citation type="submission" date="2019-11" db="EMBL/GenBank/DDBJ databases">
        <title>Whole-genome sequence of a Rhodoblastus acidophilus DSM 142.</title>
        <authorList>
            <person name="Kyndt J.A."/>
            <person name="Meyer T.E."/>
        </authorList>
    </citation>
    <scope>NUCLEOTIDE SEQUENCE [LARGE SCALE GENOMIC DNA]</scope>
    <source>
        <strain evidence="1 2">DSM 142</strain>
    </source>
</reference>
<dbReference type="Gene3D" id="1.10.520.40">
    <property type="entry name" value="CRISPR-associated protein Cse2"/>
    <property type="match status" value="1"/>
</dbReference>
<dbReference type="AlphaFoldDB" id="A0A6N8DS71"/>
<protein>
    <submittedName>
        <fullName evidence="1">Uncharacterized protein</fullName>
    </submittedName>
</protein>
<sequence length="186" mass="20506">MSLDEKIALLSLRLLRLDTGALAELRRMEVGGVGPLPYWALAAECGFLDENAAAWMRIVQIMATLAPKGERHGHDRLHDPERKLGRVLCDGGDSNWPTAGADPRPVLSESRLARLLATPADQRGAALARLARMLTASRDRASGVNCTEIAALLLFENIERNLRQIAQAYYRRLDPAARKAEKEEAQ</sequence>
<dbReference type="RefSeq" id="WP_155446367.1">
    <property type="nucleotide sequence ID" value="NZ_JAOQNR010000008.1"/>
</dbReference>
<gene>
    <name evidence="1" type="ORF">GJ654_11840</name>
</gene>